<dbReference type="PANTHER" id="PTHR32071:SF38">
    <property type="entry name" value="PSP OPERON TRANSCRIPTIONAL ACTIVATOR"/>
    <property type="match status" value="1"/>
</dbReference>
<dbReference type="InterPro" id="IPR036634">
    <property type="entry name" value="PRD_sf"/>
</dbReference>
<dbReference type="Gene3D" id="3.40.50.300">
    <property type="entry name" value="P-loop containing nucleotide triphosphate hydrolases"/>
    <property type="match status" value="1"/>
</dbReference>
<dbReference type="SUPFAM" id="SSF52540">
    <property type="entry name" value="P-loop containing nucleoside triphosphate hydrolases"/>
    <property type="match status" value="1"/>
</dbReference>
<dbReference type="InterPro" id="IPR002078">
    <property type="entry name" value="Sigma_54_int"/>
</dbReference>
<evidence type="ECO:0000256" key="3">
    <source>
        <dbReference type="ARBA" id="ARBA00022840"/>
    </source>
</evidence>
<organism evidence="8 9">
    <name type="scientific">Bombilactobacillus bombi</name>
    <dbReference type="NCBI Taxonomy" id="1303590"/>
    <lineage>
        <taxon>Bacteria</taxon>
        <taxon>Bacillati</taxon>
        <taxon>Bacillota</taxon>
        <taxon>Bacilli</taxon>
        <taxon>Lactobacillales</taxon>
        <taxon>Lactobacillaceae</taxon>
        <taxon>Bombilactobacillus</taxon>
    </lineage>
</organism>
<comment type="caution">
    <text evidence="8">The sequence shown here is derived from an EMBL/GenBank/DDBJ whole genome shotgun (WGS) entry which is preliminary data.</text>
</comment>
<evidence type="ECO:0000256" key="2">
    <source>
        <dbReference type="ARBA" id="ARBA00022741"/>
    </source>
</evidence>
<dbReference type="InterPro" id="IPR003593">
    <property type="entry name" value="AAA+_ATPase"/>
</dbReference>
<dbReference type="Pfam" id="PF03610">
    <property type="entry name" value="EIIA-man"/>
    <property type="match status" value="1"/>
</dbReference>
<keyword evidence="1" id="KW-0808">Transferase</keyword>
<proteinExistence type="predicted"/>
<evidence type="ECO:0000259" key="5">
    <source>
        <dbReference type="PROSITE" id="PS50045"/>
    </source>
</evidence>
<dbReference type="AlphaFoldDB" id="A0A3R7CKN3"/>
<dbReference type="Gene3D" id="3.40.50.510">
    <property type="entry name" value="Phosphotransferase system, mannose-type IIA component"/>
    <property type="match status" value="1"/>
</dbReference>
<keyword evidence="3" id="KW-0067">ATP-binding</keyword>
<keyword evidence="2" id="KW-0547">Nucleotide-binding</keyword>
<gene>
    <name evidence="8" type="ORF">DS832_05915</name>
</gene>
<dbReference type="InterPro" id="IPR036390">
    <property type="entry name" value="WH_DNA-bd_sf"/>
</dbReference>
<evidence type="ECO:0000313" key="9">
    <source>
        <dbReference type="Proteomes" id="UP000284822"/>
    </source>
</evidence>
<dbReference type="SMART" id="SM00382">
    <property type="entry name" value="AAA"/>
    <property type="match status" value="1"/>
</dbReference>
<dbReference type="InterPro" id="IPR004701">
    <property type="entry name" value="PTS_EIIA_man-typ"/>
</dbReference>
<keyword evidence="4" id="KW-0238">DNA-binding</keyword>
<protein>
    <submittedName>
        <fullName evidence="8">Transcriptional regulator</fullName>
    </submittedName>
</protein>
<dbReference type="Proteomes" id="UP000284822">
    <property type="component" value="Unassembled WGS sequence"/>
</dbReference>
<feature type="domain" description="PTS EIIA type-4" evidence="6">
    <location>
        <begin position="557"/>
        <end position="692"/>
    </location>
</feature>
<evidence type="ECO:0000259" key="7">
    <source>
        <dbReference type="PROSITE" id="PS51372"/>
    </source>
</evidence>
<evidence type="ECO:0000259" key="6">
    <source>
        <dbReference type="PROSITE" id="PS51096"/>
    </source>
</evidence>
<dbReference type="SUPFAM" id="SSF53062">
    <property type="entry name" value="PTS system fructose IIA component-like"/>
    <property type="match status" value="1"/>
</dbReference>
<evidence type="ECO:0000313" key="8">
    <source>
        <dbReference type="EMBL" id="RHW46294.1"/>
    </source>
</evidence>
<evidence type="ECO:0000256" key="4">
    <source>
        <dbReference type="ARBA" id="ARBA00023125"/>
    </source>
</evidence>
<reference evidence="8 9" key="1">
    <citation type="submission" date="2018-07" db="EMBL/GenBank/DDBJ databases">
        <title>Genome sequences of six Lactobacillus spp. isolated from bumble bee guts.</title>
        <authorList>
            <person name="Motta E.V.S."/>
            <person name="Moran N.A."/>
        </authorList>
    </citation>
    <scope>NUCLEOTIDE SEQUENCE [LARGE SCALE GENOMIC DNA]</scope>
    <source>
        <strain evidence="8 9">LV-8.1</strain>
    </source>
</reference>
<sequence>MMEQQILEVLKKLTAANNWQSYKISADFLCKKFNVKRNTVSHYLNILYKEGKAIKINSRPVIFWHKEILENNYHVKLETEYESIEALEKAIQLSSKETVFDKVIGSQQSLFNSIAKLKAAAGYPPIGLPVLLTGPTGSGKSFLAKTYYDYCVDSGFLGDKSKFVHFNCAEYADNPELLTSNLFGYKKGAFTGADKDKIGLFDEADGGMLFLDEIHRLDAKGQEKLFNYLDNGIITPLGETHHGHKVSVRLIFATTEDIKSHFLDTFIRRIPIQITIPKLNNRTPQEKENLIKLFYLRQAQTLNKNILLNSSILKLLIAADYPGNVGELENTILISVANALQKCKSADDNVNILLADMSINVLKQSINNPNLLTFNKQYIKISPTDTLATIIQRTETTSDEIKKYFLKIFSLYTHLSSCGQFIEQAITIINSLCDYLIFEKDNKNNAFSLELFKNVFKHEIDNMENTQQIQLNGNSALVLSYFYYNRQFSNWSLTTKENKIAQKITNYLEKSDSGIKRLSDQIMSTLEQSLSLNSDIVDKIFIQLYLKSIIKNTKNLDIRCLVLAHGYSTASSIANVVNNMQREHLIDSIDMPLDIGVQDIGHRVNNYIQNRNIHSGLILMVDMGSLEGIKEYIDETIDFPIGIINNVSTQSVLTVSQHIKQQHELKQIMDEIGQIIPITQIIYPKEIKKNLIITCCLTGLGTANQIRKLLLKSMPNNLNIEVKAFEVTKLQNSKEIIALKKVYNIITIVGTIDPKLDNIPYISLESIISGKKIQEFNNILDEYVSNSLLKQFNTELIHNFSLERVINSITILDVNIVMTNIDEAMRNYTVISGEKLSNVTRMSLYVHVSCLIERLIRNEPITSYDNKLLDDTNSQKKFSQIKSAFSVIENKYSVKIPDSEYGYIFDIISSNQQL</sequence>
<dbReference type="GO" id="GO:0006355">
    <property type="term" value="P:regulation of DNA-templated transcription"/>
    <property type="evidence" value="ECO:0007669"/>
    <property type="project" value="InterPro"/>
</dbReference>
<accession>A0A3R7CKN3</accession>
<dbReference type="PROSITE" id="PS51096">
    <property type="entry name" value="PTS_EIIA_TYPE_4"/>
    <property type="match status" value="1"/>
</dbReference>
<dbReference type="GO" id="GO:0003677">
    <property type="term" value="F:DNA binding"/>
    <property type="evidence" value="ECO:0007669"/>
    <property type="project" value="UniProtKB-KW"/>
</dbReference>
<dbReference type="PROSITE" id="PS51372">
    <property type="entry name" value="PRD_2"/>
    <property type="match status" value="1"/>
</dbReference>
<dbReference type="SUPFAM" id="SSF46785">
    <property type="entry name" value="Winged helix' DNA-binding domain"/>
    <property type="match status" value="1"/>
</dbReference>
<dbReference type="InterPro" id="IPR025943">
    <property type="entry name" value="Sigma_54_int_dom_ATP-bd_2"/>
</dbReference>
<feature type="domain" description="PRD" evidence="7">
    <location>
        <begin position="808"/>
        <end position="914"/>
    </location>
</feature>
<dbReference type="Gene3D" id="1.10.1790.10">
    <property type="entry name" value="PRD domain"/>
    <property type="match status" value="1"/>
</dbReference>
<dbReference type="InterPro" id="IPR036662">
    <property type="entry name" value="PTS_EIIA_man-typ_sf"/>
</dbReference>
<dbReference type="GO" id="GO:0016740">
    <property type="term" value="F:transferase activity"/>
    <property type="evidence" value="ECO:0007669"/>
    <property type="project" value="UniProtKB-KW"/>
</dbReference>
<feature type="domain" description="Sigma-54 factor interaction" evidence="5">
    <location>
        <begin position="103"/>
        <end position="337"/>
    </location>
</feature>
<dbReference type="CDD" id="cd00009">
    <property type="entry name" value="AAA"/>
    <property type="match status" value="1"/>
</dbReference>
<evidence type="ECO:0000256" key="1">
    <source>
        <dbReference type="ARBA" id="ARBA00022679"/>
    </source>
</evidence>
<dbReference type="PROSITE" id="PS00676">
    <property type="entry name" value="SIGMA54_INTERACT_2"/>
    <property type="match status" value="1"/>
</dbReference>
<dbReference type="Pfam" id="PF00158">
    <property type="entry name" value="Sigma54_activat"/>
    <property type="match status" value="1"/>
</dbReference>
<dbReference type="InterPro" id="IPR027417">
    <property type="entry name" value="P-loop_NTPase"/>
</dbReference>
<dbReference type="EMBL" id="QOCS01000013">
    <property type="protein sequence ID" value="RHW46294.1"/>
    <property type="molecule type" value="Genomic_DNA"/>
</dbReference>
<dbReference type="Pfam" id="PF00874">
    <property type="entry name" value="PRD"/>
    <property type="match status" value="1"/>
</dbReference>
<dbReference type="PANTHER" id="PTHR32071">
    <property type="entry name" value="TRANSCRIPTIONAL REGULATORY PROTEIN"/>
    <property type="match status" value="1"/>
</dbReference>
<dbReference type="SUPFAM" id="SSF63520">
    <property type="entry name" value="PTS-regulatory domain, PRD"/>
    <property type="match status" value="1"/>
</dbReference>
<dbReference type="PROSITE" id="PS50045">
    <property type="entry name" value="SIGMA54_INTERACT_4"/>
    <property type="match status" value="1"/>
</dbReference>
<name>A0A3R7CKN3_9LACO</name>
<dbReference type="GO" id="GO:0005524">
    <property type="term" value="F:ATP binding"/>
    <property type="evidence" value="ECO:0007669"/>
    <property type="project" value="UniProtKB-KW"/>
</dbReference>
<dbReference type="GO" id="GO:0016020">
    <property type="term" value="C:membrane"/>
    <property type="evidence" value="ECO:0007669"/>
    <property type="project" value="InterPro"/>
</dbReference>
<dbReference type="InterPro" id="IPR011608">
    <property type="entry name" value="PRD"/>
</dbReference>
<dbReference type="GO" id="GO:0009401">
    <property type="term" value="P:phosphoenolpyruvate-dependent sugar phosphotransferase system"/>
    <property type="evidence" value="ECO:0007669"/>
    <property type="project" value="InterPro"/>
</dbReference>